<dbReference type="GeneID" id="303561196"/>
<dbReference type="KEGG" id="csep:CP523_10925"/>
<sequence length="351" mass="40411">MNNLFIVNTPYHITLSLAIINAKGLKNNVLIVLRDFNFVYKDYSYLNESFDEIIEINGLNKLNKASGAKKILEVIKNLFLDIYTTKKAIKNLRALEFDNIFFANDSYVQVQALIHKLKGENTEISYMEDGIACYLSDDKTITSNSLFNKIKIIYNSILITLFNMRKKYENGVCYGSNSYVDKCYVLYPEFIRKELLVKSIQKIEDSNFENALRMSYTKSNIIINDSIIFLVDLFEENLACKYEEVIKYLSSKNKKIYIKYHPRETNFYLDKYLNCSIIKLQSNKNIEALLIGTNKNVVLTGKGSTAFLTLSKISKNQYVVIGEAIGLTIDSRVKKILTDIGVKFPMKIEEV</sequence>
<gene>
    <name evidence="1" type="ORF">CP523_10925</name>
    <name evidence="2" type="ORF">NH397_03270</name>
</gene>
<dbReference type="Proteomes" id="UP001055437">
    <property type="component" value="Chromosome"/>
</dbReference>
<dbReference type="OrthoDB" id="1938606at2"/>
<proteinExistence type="predicted"/>
<dbReference type="EMBL" id="CP023671">
    <property type="protein sequence ID" value="AYE34878.1"/>
    <property type="molecule type" value="Genomic_DNA"/>
</dbReference>
<dbReference type="EMBL" id="CP099799">
    <property type="protein sequence ID" value="USS01472.1"/>
    <property type="molecule type" value="Genomic_DNA"/>
</dbReference>
<evidence type="ECO:0000313" key="4">
    <source>
        <dbReference type="Proteomes" id="UP001055437"/>
    </source>
</evidence>
<keyword evidence="4" id="KW-1185">Reference proteome</keyword>
<accession>A0A9N7JM25</accession>
<dbReference type="RefSeq" id="WP_066677648.1">
    <property type="nucleotide sequence ID" value="NZ_CABMIZ010000029.1"/>
</dbReference>
<protein>
    <submittedName>
        <fullName evidence="2">Alpha-2,8-polysialyltransferase family protein</fullName>
    </submittedName>
</protein>
<reference evidence="2" key="2">
    <citation type="submission" date="2022-06" db="EMBL/GenBank/DDBJ databases">
        <authorList>
            <person name="Holder M.E."/>
            <person name="Ajami N.J."/>
            <person name="Petrosino J.F."/>
        </authorList>
    </citation>
    <scope>NUCLEOTIDE SEQUENCE</scope>
    <source>
        <strain evidence="2">RMA 8861</strain>
    </source>
</reference>
<dbReference type="AlphaFoldDB" id="A0A9N7JM25"/>
<reference evidence="1 3" key="1">
    <citation type="submission" date="2017-09" db="EMBL/GenBank/DDBJ databases">
        <authorList>
            <person name="Thomas P."/>
            <person name="Seyboldt C."/>
        </authorList>
    </citation>
    <scope>NUCLEOTIDE SEQUENCE [LARGE SCALE GENOMIC DNA]</scope>
    <source>
        <strain evidence="1 3">DSM 7534</strain>
    </source>
</reference>
<dbReference type="Pfam" id="PF07388">
    <property type="entry name" value="A-2_8-polyST"/>
    <property type="match status" value="1"/>
</dbReference>
<evidence type="ECO:0000313" key="1">
    <source>
        <dbReference type="EMBL" id="AYE34878.1"/>
    </source>
</evidence>
<organism evidence="1 3">
    <name type="scientific">Clostridium septicum</name>
    <dbReference type="NCBI Taxonomy" id="1504"/>
    <lineage>
        <taxon>Bacteria</taxon>
        <taxon>Bacillati</taxon>
        <taxon>Bacillota</taxon>
        <taxon>Clostridia</taxon>
        <taxon>Eubacteriales</taxon>
        <taxon>Clostridiaceae</taxon>
        <taxon>Clostridium</taxon>
    </lineage>
</organism>
<dbReference type="Proteomes" id="UP000280586">
    <property type="component" value="Chromosome"/>
</dbReference>
<dbReference type="InterPro" id="IPR010866">
    <property type="entry name" value="A-2_8-polyST"/>
</dbReference>
<dbReference type="Gene3D" id="3.40.50.11110">
    <property type="entry name" value="Sialyltransferase, C-terminal GT-B Rossman nucleotide-binding domain"/>
    <property type="match status" value="1"/>
</dbReference>
<evidence type="ECO:0000313" key="2">
    <source>
        <dbReference type="EMBL" id="USS01472.1"/>
    </source>
</evidence>
<evidence type="ECO:0000313" key="3">
    <source>
        <dbReference type="Proteomes" id="UP000280586"/>
    </source>
</evidence>
<name>A0A9N7JM25_CLOSE</name>